<evidence type="ECO:0000313" key="10">
    <source>
        <dbReference type="EMBL" id="SEA77807.1"/>
    </source>
</evidence>
<evidence type="ECO:0000259" key="9">
    <source>
        <dbReference type="PROSITE" id="PS50059"/>
    </source>
</evidence>
<evidence type="ECO:0000256" key="7">
    <source>
        <dbReference type="SAM" id="MobiDB-lite"/>
    </source>
</evidence>
<dbReference type="Proteomes" id="UP000183253">
    <property type="component" value="Unassembled WGS sequence"/>
</dbReference>
<evidence type="ECO:0000313" key="11">
    <source>
        <dbReference type="Proteomes" id="UP000183253"/>
    </source>
</evidence>
<evidence type="ECO:0000256" key="4">
    <source>
        <dbReference type="ARBA" id="ARBA00023110"/>
    </source>
</evidence>
<dbReference type="AlphaFoldDB" id="A0A1H4DYZ7"/>
<dbReference type="GO" id="GO:0006457">
    <property type="term" value="P:protein folding"/>
    <property type="evidence" value="ECO:0007669"/>
    <property type="project" value="InterPro"/>
</dbReference>
<evidence type="ECO:0000256" key="5">
    <source>
        <dbReference type="ARBA" id="ARBA00023235"/>
    </source>
</evidence>
<dbReference type="Pfam" id="PF01346">
    <property type="entry name" value="FKBP_N"/>
    <property type="match status" value="2"/>
</dbReference>
<dbReference type="InterPro" id="IPR000774">
    <property type="entry name" value="PPIase_FKBP_N"/>
</dbReference>
<proteinExistence type="inferred from homology"/>
<keyword evidence="5 6" id="KW-0413">Isomerase</keyword>
<keyword evidence="11" id="KW-1185">Reference proteome</keyword>
<dbReference type="InterPro" id="IPR001179">
    <property type="entry name" value="PPIase_FKBP_dom"/>
</dbReference>
<feature type="region of interest" description="Disordered" evidence="7">
    <location>
        <begin position="267"/>
        <end position="286"/>
    </location>
</feature>
<evidence type="ECO:0000256" key="6">
    <source>
        <dbReference type="PROSITE-ProRule" id="PRU00277"/>
    </source>
</evidence>
<feature type="chain" id="PRO_5010260056" description="peptidylprolyl isomerase" evidence="8">
    <location>
        <begin position="20"/>
        <end position="370"/>
    </location>
</feature>
<dbReference type="RefSeq" id="WP_010266654.1">
    <property type="nucleotide sequence ID" value="NZ_CAEG01000021.1"/>
</dbReference>
<dbReference type="Gene3D" id="3.10.50.40">
    <property type="match status" value="1"/>
</dbReference>
<dbReference type="OrthoDB" id="9814548at2"/>
<feature type="signal peptide" evidence="8">
    <location>
        <begin position="1"/>
        <end position="19"/>
    </location>
</feature>
<dbReference type="EC" id="5.2.1.8" evidence="3 6"/>
<gene>
    <name evidence="10" type="ORF">SAMN05444145_10695</name>
</gene>
<comment type="catalytic activity">
    <reaction evidence="1 6">
        <text>[protein]-peptidylproline (omega=180) = [protein]-peptidylproline (omega=0)</text>
        <dbReference type="Rhea" id="RHEA:16237"/>
        <dbReference type="Rhea" id="RHEA-COMP:10747"/>
        <dbReference type="Rhea" id="RHEA-COMP:10748"/>
        <dbReference type="ChEBI" id="CHEBI:83833"/>
        <dbReference type="ChEBI" id="CHEBI:83834"/>
        <dbReference type="EC" id="5.2.1.8"/>
    </reaction>
</comment>
<comment type="similarity">
    <text evidence="2">Belongs to the FKBP-type PPIase family.</text>
</comment>
<keyword evidence="8" id="KW-0732">Signal</keyword>
<dbReference type="PROSITE" id="PS51257">
    <property type="entry name" value="PROKAR_LIPOPROTEIN"/>
    <property type="match status" value="1"/>
</dbReference>
<sequence>MKKIFFAAALAGAAMLASCGGNKSGVQMGSLSEFDSLSYSLGANIGYGMSYEMKDIPFDFKAVDKGVKEGALGKATQEHEKSLDMLREYFMSKRGERAQAIAEKRAAADSARMAGGDSTKVEYPAADPEMFESEEERAEISYAFGNDIGYNVAQSGMPIQLVWISEAMQNVRDNNAKMSEDEVNQYLQYYFMVKRPAENAEASKAWLEKMEKKSGVKKTESGLLYKVTAAGDAAAMPKDPRDVVKVHYTGRTRDGKVFDTSKFANRSKEQQEMIKKQRPDDFDKDEPVEFPLNRVIPGWTEGLQLVGKGGKITLWIPADLAYGARGAGRDIGPNEALEFEVELIDVTPYEEPAPADSTATAEKPEVAPAE</sequence>
<dbReference type="Gene3D" id="1.10.287.460">
    <property type="entry name" value="Peptidyl-prolyl cis-trans isomerase, FKBP-type, N-terminal domain"/>
    <property type="match status" value="2"/>
</dbReference>
<feature type="domain" description="PPIase FKBP-type" evidence="9">
    <location>
        <begin position="241"/>
        <end position="347"/>
    </location>
</feature>
<evidence type="ECO:0000256" key="3">
    <source>
        <dbReference type="ARBA" id="ARBA00013194"/>
    </source>
</evidence>
<dbReference type="EMBL" id="FNRI01000006">
    <property type="protein sequence ID" value="SEA77807.1"/>
    <property type="molecule type" value="Genomic_DNA"/>
</dbReference>
<evidence type="ECO:0000256" key="8">
    <source>
        <dbReference type="SAM" id="SignalP"/>
    </source>
</evidence>
<accession>A0A1H4DYZ7</accession>
<dbReference type="PROSITE" id="PS50059">
    <property type="entry name" value="FKBP_PPIASE"/>
    <property type="match status" value="1"/>
</dbReference>
<name>A0A1H4DYZ7_9BACT</name>
<keyword evidence="4 6" id="KW-0697">Rotamase</keyword>
<protein>
    <recommendedName>
        <fullName evidence="3 6">peptidylprolyl isomerase</fullName>
        <ecNumber evidence="3 6">5.2.1.8</ecNumber>
    </recommendedName>
</protein>
<feature type="region of interest" description="Disordered" evidence="7">
    <location>
        <begin position="347"/>
        <end position="370"/>
    </location>
</feature>
<dbReference type="STRING" id="1033731.SAMN05444145_10695"/>
<evidence type="ECO:0000256" key="1">
    <source>
        <dbReference type="ARBA" id="ARBA00000971"/>
    </source>
</evidence>
<dbReference type="Pfam" id="PF00254">
    <property type="entry name" value="FKBP_C"/>
    <property type="match status" value="1"/>
</dbReference>
<dbReference type="InterPro" id="IPR036944">
    <property type="entry name" value="PPIase_FKBP_N_sf"/>
</dbReference>
<evidence type="ECO:0000256" key="2">
    <source>
        <dbReference type="ARBA" id="ARBA00006577"/>
    </source>
</evidence>
<dbReference type="GO" id="GO:0003755">
    <property type="term" value="F:peptidyl-prolyl cis-trans isomerase activity"/>
    <property type="evidence" value="ECO:0007669"/>
    <property type="project" value="UniProtKB-KW"/>
</dbReference>
<dbReference type="InterPro" id="IPR046357">
    <property type="entry name" value="PPIase_dom_sf"/>
</dbReference>
<dbReference type="PANTHER" id="PTHR43811">
    <property type="entry name" value="FKBP-TYPE PEPTIDYL-PROLYL CIS-TRANS ISOMERASE FKPA"/>
    <property type="match status" value="1"/>
</dbReference>
<reference evidence="10 11" key="1">
    <citation type="submission" date="2016-10" db="EMBL/GenBank/DDBJ databases">
        <authorList>
            <person name="de Groot N.N."/>
        </authorList>
    </citation>
    <scope>NUCLEOTIDE SEQUENCE [LARGE SCALE GENOMIC DNA]</scope>
    <source>
        <strain evidence="10 11">DSM 25383</strain>
    </source>
</reference>
<organism evidence="10 11">
    <name type="scientific">Alistipes timonensis JC136</name>
    <dbReference type="NCBI Taxonomy" id="1033731"/>
    <lineage>
        <taxon>Bacteria</taxon>
        <taxon>Pseudomonadati</taxon>
        <taxon>Bacteroidota</taxon>
        <taxon>Bacteroidia</taxon>
        <taxon>Bacteroidales</taxon>
        <taxon>Rikenellaceae</taxon>
        <taxon>Alistipes</taxon>
    </lineage>
</organism>
<dbReference type="SUPFAM" id="SSF54534">
    <property type="entry name" value="FKBP-like"/>
    <property type="match status" value="1"/>
</dbReference>
<dbReference type="PANTHER" id="PTHR43811:SF19">
    <property type="entry name" value="39 KDA FK506-BINDING NUCLEAR PROTEIN"/>
    <property type="match status" value="1"/>
</dbReference>